<evidence type="ECO:0000313" key="1">
    <source>
        <dbReference type="EMBL" id="GAG02575.1"/>
    </source>
</evidence>
<dbReference type="EMBL" id="BARS01023979">
    <property type="protein sequence ID" value="GAG02575.1"/>
    <property type="molecule type" value="Genomic_DNA"/>
</dbReference>
<protein>
    <recommendedName>
        <fullName evidence="2">AsmA domain-containing protein</fullName>
    </recommendedName>
</protein>
<evidence type="ECO:0008006" key="2">
    <source>
        <dbReference type="Google" id="ProtNLM"/>
    </source>
</evidence>
<accession>X0UAK9</accession>
<gene>
    <name evidence="1" type="ORF">S01H1_38128</name>
</gene>
<reference evidence="1" key="1">
    <citation type="journal article" date="2014" name="Front. Microbiol.">
        <title>High frequency of phylogenetically diverse reductive dehalogenase-homologous genes in deep subseafloor sedimentary metagenomes.</title>
        <authorList>
            <person name="Kawai M."/>
            <person name="Futagami T."/>
            <person name="Toyoda A."/>
            <person name="Takaki Y."/>
            <person name="Nishi S."/>
            <person name="Hori S."/>
            <person name="Arai W."/>
            <person name="Tsubouchi T."/>
            <person name="Morono Y."/>
            <person name="Uchiyama I."/>
            <person name="Ito T."/>
            <person name="Fujiyama A."/>
            <person name="Inagaki F."/>
            <person name="Takami H."/>
        </authorList>
    </citation>
    <scope>NUCLEOTIDE SEQUENCE</scope>
    <source>
        <strain evidence="1">Expedition CK06-06</strain>
    </source>
</reference>
<feature type="non-terminal residue" evidence="1">
    <location>
        <position position="1"/>
    </location>
</feature>
<organism evidence="1">
    <name type="scientific">marine sediment metagenome</name>
    <dbReference type="NCBI Taxonomy" id="412755"/>
    <lineage>
        <taxon>unclassified sequences</taxon>
        <taxon>metagenomes</taxon>
        <taxon>ecological metagenomes</taxon>
    </lineage>
</organism>
<proteinExistence type="predicted"/>
<comment type="caution">
    <text evidence="1">The sequence shown here is derived from an EMBL/GenBank/DDBJ whole genome shotgun (WGS) entry which is preliminary data.</text>
</comment>
<name>X0UAK9_9ZZZZ</name>
<sequence length="231" mass="24361">TGTELHVDDVGISIFSAEAKLKKFFLGNPKGFKSPSAMKVGSVYVDVDEGSLTKDTIIIKKVEVVGPEITYEKRGKTDNFKSILNNIQKNVPKGESAKKEPAKEGPGKKLIIDDFILKNGKVNLAVAMPGGVLGDQEIKADLPDIHLKDIGKKKGGASPAEVAKEIFAALYGKIQSPMVMGALDDQLKKLGGTGMAEIEKAAKGAAGIGADAGKEAEGVADKVKGLFQKKE</sequence>
<dbReference type="AlphaFoldDB" id="X0UAK9"/>